<organism evidence="2 3">
    <name type="scientific">Molossus molossus</name>
    <name type="common">Pallas' mastiff bat</name>
    <name type="synonym">Vespertilio molossus</name>
    <dbReference type="NCBI Taxonomy" id="27622"/>
    <lineage>
        <taxon>Eukaryota</taxon>
        <taxon>Metazoa</taxon>
        <taxon>Chordata</taxon>
        <taxon>Craniata</taxon>
        <taxon>Vertebrata</taxon>
        <taxon>Euteleostomi</taxon>
        <taxon>Mammalia</taxon>
        <taxon>Eutheria</taxon>
        <taxon>Laurasiatheria</taxon>
        <taxon>Chiroptera</taxon>
        <taxon>Yangochiroptera</taxon>
        <taxon>Molossidae</taxon>
        <taxon>Molossus</taxon>
    </lineage>
</organism>
<dbReference type="InterPro" id="IPR042508">
    <property type="entry name" value="FBXW5"/>
</dbReference>
<dbReference type="InterPro" id="IPR015943">
    <property type="entry name" value="WD40/YVTN_repeat-like_dom_sf"/>
</dbReference>
<dbReference type="GO" id="GO:0080008">
    <property type="term" value="C:Cul4-RING E3 ubiquitin ligase complex"/>
    <property type="evidence" value="ECO:0007669"/>
    <property type="project" value="InterPro"/>
</dbReference>
<comment type="caution">
    <text evidence="2">The sequence shown here is derived from an EMBL/GenBank/DDBJ whole genome shotgun (WGS) entry which is preliminary data.</text>
</comment>
<dbReference type="GO" id="GO:0019005">
    <property type="term" value="C:SCF ubiquitin ligase complex"/>
    <property type="evidence" value="ECO:0007669"/>
    <property type="project" value="InterPro"/>
</dbReference>
<protein>
    <submittedName>
        <fullName evidence="2">Uncharacterized protein</fullName>
    </submittedName>
</protein>
<sequence length="174" mass="20065">MAHPRHPTPIEEEVALLVFNLKTMREVKRTRRAHRTYTLNDECFLIFMDVSRDFVASGAEDRHRYVWDTHYNICLAKLRHQDVVKSVVFSPQEQELLLTASNDATIKAWDSPRIFAHPPGPAPLFLLVCQPEALRGTSWVTSGCWCPLRTPWRPFSTAKLLPRSRGRGQRSSQQ</sequence>
<evidence type="ECO:0000256" key="1">
    <source>
        <dbReference type="PROSITE-ProRule" id="PRU00221"/>
    </source>
</evidence>
<dbReference type="EMBL" id="JACASF010000006">
    <property type="protein sequence ID" value="KAF6471653.1"/>
    <property type="molecule type" value="Genomic_DNA"/>
</dbReference>
<evidence type="ECO:0000313" key="3">
    <source>
        <dbReference type="Proteomes" id="UP000550707"/>
    </source>
</evidence>
<dbReference type="AlphaFoldDB" id="A0A7J8HH83"/>
<keyword evidence="3" id="KW-1185">Reference proteome</keyword>
<proteinExistence type="predicted"/>
<dbReference type="PANTHER" id="PTHR20995">
    <property type="entry name" value="F-BOX/WD REPEAT-CONTAINING PROTEIN 5"/>
    <property type="match status" value="1"/>
</dbReference>
<dbReference type="PROSITE" id="PS50082">
    <property type="entry name" value="WD_REPEATS_2"/>
    <property type="match status" value="1"/>
</dbReference>
<dbReference type="SUPFAM" id="SSF50978">
    <property type="entry name" value="WD40 repeat-like"/>
    <property type="match status" value="1"/>
</dbReference>
<name>A0A7J8HH83_MOLMO</name>
<dbReference type="InParanoid" id="A0A7J8HH83"/>
<keyword evidence="1" id="KW-0853">WD repeat</keyword>
<dbReference type="Pfam" id="PF00400">
    <property type="entry name" value="WD40"/>
    <property type="match status" value="1"/>
</dbReference>
<dbReference type="SMART" id="SM00320">
    <property type="entry name" value="WD40"/>
    <property type="match status" value="2"/>
</dbReference>
<accession>A0A7J8HH83</accession>
<dbReference type="InterPro" id="IPR036322">
    <property type="entry name" value="WD40_repeat_dom_sf"/>
</dbReference>
<evidence type="ECO:0000313" key="2">
    <source>
        <dbReference type="EMBL" id="KAF6471653.1"/>
    </source>
</evidence>
<dbReference type="PROSITE" id="PS50294">
    <property type="entry name" value="WD_REPEATS_REGION"/>
    <property type="match status" value="1"/>
</dbReference>
<dbReference type="InterPro" id="IPR001680">
    <property type="entry name" value="WD40_rpt"/>
</dbReference>
<dbReference type="Gene3D" id="2.130.10.10">
    <property type="entry name" value="YVTN repeat-like/Quinoprotein amine dehydrogenase"/>
    <property type="match status" value="1"/>
</dbReference>
<dbReference type="GO" id="GO:0016567">
    <property type="term" value="P:protein ubiquitination"/>
    <property type="evidence" value="ECO:0007669"/>
    <property type="project" value="InterPro"/>
</dbReference>
<reference evidence="2 3" key="1">
    <citation type="journal article" date="2020" name="Nature">
        <title>Six reference-quality genomes reveal evolution of bat adaptations.</title>
        <authorList>
            <person name="Jebb D."/>
            <person name="Huang Z."/>
            <person name="Pippel M."/>
            <person name="Hughes G.M."/>
            <person name="Lavrichenko K."/>
            <person name="Devanna P."/>
            <person name="Winkler S."/>
            <person name="Jermiin L.S."/>
            <person name="Skirmuntt E.C."/>
            <person name="Katzourakis A."/>
            <person name="Burkitt-Gray L."/>
            <person name="Ray D.A."/>
            <person name="Sullivan K.A.M."/>
            <person name="Roscito J.G."/>
            <person name="Kirilenko B.M."/>
            <person name="Davalos L.M."/>
            <person name="Corthals A.P."/>
            <person name="Power M.L."/>
            <person name="Jones G."/>
            <person name="Ransome R.D."/>
            <person name="Dechmann D.K.N."/>
            <person name="Locatelli A.G."/>
            <person name="Puechmaille S.J."/>
            <person name="Fedrigo O."/>
            <person name="Jarvis E.D."/>
            <person name="Hiller M."/>
            <person name="Vernes S.C."/>
            <person name="Myers E.W."/>
            <person name="Teeling E.C."/>
        </authorList>
    </citation>
    <scope>NUCLEOTIDE SEQUENCE [LARGE SCALE GENOMIC DNA]</scope>
    <source>
        <strain evidence="2">MMolMol1</strain>
        <tissue evidence="2">Muscle</tissue>
    </source>
</reference>
<dbReference type="PANTHER" id="PTHR20995:SF17">
    <property type="entry name" value="F-BOX_WD REPEAT-CONTAINING PROTEIN 5"/>
    <property type="match status" value="1"/>
</dbReference>
<feature type="repeat" description="WD" evidence="1">
    <location>
        <begin position="77"/>
        <end position="110"/>
    </location>
</feature>
<dbReference type="Proteomes" id="UP000550707">
    <property type="component" value="Unassembled WGS sequence"/>
</dbReference>
<gene>
    <name evidence="2" type="ORF">HJG59_011025</name>
</gene>